<dbReference type="InterPro" id="IPR019198">
    <property type="entry name" value="Beta_propeller_containing"/>
</dbReference>
<dbReference type="Proteomes" id="UP000663722">
    <property type="component" value="Chromosome"/>
</dbReference>
<organism evidence="2 3">
    <name type="scientific">Desulfonema magnum</name>
    <dbReference type="NCBI Taxonomy" id="45655"/>
    <lineage>
        <taxon>Bacteria</taxon>
        <taxon>Pseudomonadati</taxon>
        <taxon>Thermodesulfobacteriota</taxon>
        <taxon>Desulfobacteria</taxon>
        <taxon>Desulfobacterales</taxon>
        <taxon>Desulfococcaceae</taxon>
        <taxon>Desulfonema</taxon>
    </lineage>
</organism>
<keyword evidence="3" id="KW-1185">Reference proteome</keyword>
<dbReference type="Pfam" id="PF09826">
    <property type="entry name" value="Beta_propel"/>
    <property type="match status" value="1"/>
</dbReference>
<evidence type="ECO:0000256" key="1">
    <source>
        <dbReference type="SAM" id="SignalP"/>
    </source>
</evidence>
<dbReference type="SUPFAM" id="SSF51004">
    <property type="entry name" value="C-terminal (heme d1) domain of cytochrome cd1-nitrite reductase"/>
    <property type="match status" value="1"/>
</dbReference>
<dbReference type="RefSeq" id="WP_207679336.1">
    <property type="nucleotide sequence ID" value="NZ_CP061800.1"/>
</dbReference>
<keyword evidence="1" id="KW-0732">Signal</keyword>
<proteinExistence type="predicted"/>
<reference evidence="2" key="1">
    <citation type="journal article" date="2021" name="Microb. Physiol.">
        <title>Proteogenomic Insights into the Physiology of Marine, Sulfate-Reducing, Filamentous Desulfonema limicola and Desulfonema magnum.</title>
        <authorList>
            <person name="Schnaars V."/>
            <person name="Wohlbrand L."/>
            <person name="Scheve S."/>
            <person name="Hinrichs C."/>
            <person name="Reinhardt R."/>
            <person name="Rabus R."/>
        </authorList>
    </citation>
    <scope>NUCLEOTIDE SEQUENCE</scope>
    <source>
        <strain evidence="2">4be13</strain>
    </source>
</reference>
<accession>A0A975GS34</accession>
<dbReference type="KEGG" id="dmm:dnm_077190"/>
<feature type="chain" id="PRO_5037225485" evidence="1">
    <location>
        <begin position="24"/>
        <end position="1275"/>
    </location>
</feature>
<gene>
    <name evidence="2" type="ORF">dnm_077190</name>
</gene>
<evidence type="ECO:0000313" key="2">
    <source>
        <dbReference type="EMBL" id="QTA91646.1"/>
    </source>
</evidence>
<sequence>MKKIALSIMALLVVFMVGGMTHADEDVICAQVITYGLDPETGDWLEFPTPCDVPEGWETSASLPADDVINPSEDGTAKDIAVPTLISESDTPTPVLFSCDADCNGDGVLNRKDLNEKKKIKDKEFKTWKKKCWKSQAACGDYNADGKVNKKDLKAKKADKQQEIEIWKKDCWLPGVIAQSESDDLSEKNKVSECGGFDTEDADADTERNAGSKNERLIWEYDKKSKMLKFLNKNVWLNCCGERSVTISLNEKTGAYDIYETDKAEMDGDEPLRCDCECFFDFKVRMADVDSGIIKVKLFRIISDYEEPMFQVWRGDVDLSEGQGDILIQKQSGFVSAADEDAMKYTALGEDDAGAAPESNDVAREIEEADIIKIDGTNLYILNRYRGLFICDISQPDNPSVTGQVSVTGNPVEMYIKENLAYVIVSDLNSGIYPLLGAAENGLPSASEPGSRINVLDISDKTRPKLADSFTLEGEVTDSRIVGDILYVVSSENPYYYYWRGESLMVDAVSEDESIAAPITEQLPERSVYVASMNVSDPNNIREVDREDFTGAAQYVHVTEKAIFISSGSDYYADNKTTLTYVDISDPAGMITQRGSADVRGRVADEFKMDYNNGYLRVCTYDWNDNGVSNLFVIDVTDPDNMTQTGSVELGRGEQLFATRFDGDRAYMVTYERKDPLWVIDLSDPTQPTIRGELIVPGWSTHIEPRGDILIALGVDDTDGWKVAVSLFDVADPEKPGLIRRVSFGEENGWSSSSAHGDVKALTILDDMGLILLPYSFSDYSDGNYRTESRLQLIDYSASDLTARGWVTQKGSVLRSRSFQDRLFSVSDDEFQVINAANRDKPVVTATRTLVRNISDFMPLENGHGVQVVVEGDGKYMLRSVSLSDPEASDSMGQIALEDAGWYSAIIGNGNLVYVISNRYEYEERPEAEDVDIYRPVYNHFSRVRVFDFSTASDPKMRGYVDVPGNYYNSVSLKGGGLIYPYHTQGQIVQVKNDVLVFPMVNNYYRPVYYDIAFDEETGKPLEEKPEPEVFNGLIVADLSDPDAPEVVTEFPIEFQGTSGYFAKNDVVYFSYKEYMENDNPERPEAQYYLGRVDMSDLSNPELLASINIPGVCVGMNAQGTYAYTTDSQWGPEDDYSQVYSFKTVKIEDDKAFLADSVELDTYFYNFVIADGLAYLSGGNWWGYSGSLMVIDLGDPENLTVYKNELSGGGNVIGAKKRKVFATTSGGIACYDSSDPGNLSLDEFRSQGGWYNRIIFTDSDAYMPMGYYGMWVKNL</sequence>
<dbReference type="InterPro" id="IPR011048">
    <property type="entry name" value="Haem_d1_sf"/>
</dbReference>
<feature type="signal peptide" evidence="1">
    <location>
        <begin position="1"/>
        <end position="23"/>
    </location>
</feature>
<name>A0A975GS34_9BACT</name>
<dbReference type="EMBL" id="CP061800">
    <property type="protein sequence ID" value="QTA91646.1"/>
    <property type="molecule type" value="Genomic_DNA"/>
</dbReference>
<protein>
    <submittedName>
        <fullName evidence="2">Beta propeller domain-containing protein</fullName>
    </submittedName>
</protein>
<evidence type="ECO:0000313" key="3">
    <source>
        <dbReference type="Proteomes" id="UP000663722"/>
    </source>
</evidence>
<dbReference type="AlphaFoldDB" id="A0A975GS34"/>